<protein>
    <recommendedName>
        <fullName evidence="4">Calcineurin-like phosphoesterase domain-containing protein</fullName>
    </recommendedName>
</protein>
<dbReference type="AlphaFoldDB" id="A0A381QU93"/>
<dbReference type="EMBL" id="UINC01001529">
    <property type="protein sequence ID" value="SUZ82951.1"/>
    <property type="molecule type" value="Genomic_DNA"/>
</dbReference>
<dbReference type="PANTHER" id="PTHR10161">
    <property type="entry name" value="TARTRATE-RESISTANT ACID PHOSPHATASE TYPE 5"/>
    <property type="match status" value="1"/>
</dbReference>
<evidence type="ECO:0000256" key="2">
    <source>
        <dbReference type="ARBA" id="ARBA00022801"/>
    </source>
</evidence>
<dbReference type="InterPro" id="IPR029052">
    <property type="entry name" value="Metallo-depent_PP-like"/>
</dbReference>
<dbReference type="PANTHER" id="PTHR10161:SF14">
    <property type="entry name" value="TARTRATE-RESISTANT ACID PHOSPHATASE TYPE 5"/>
    <property type="match status" value="1"/>
</dbReference>
<reference evidence="5" key="1">
    <citation type="submission" date="2018-05" db="EMBL/GenBank/DDBJ databases">
        <authorList>
            <person name="Lanie J.A."/>
            <person name="Ng W.-L."/>
            <person name="Kazmierczak K.M."/>
            <person name="Andrzejewski T.M."/>
            <person name="Davidsen T.M."/>
            <person name="Wayne K.J."/>
            <person name="Tettelin H."/>
            <person name="Glass J.I."/>
            <person name="Rusch D."/>
            <person name="Podicherti R."/>
            <person name="Tsui H.-C.T."/>
            <person name="Winkler M.E."/>
        </authorList>
    </citation>
    <scope>NUCLEOTIDE SEQUENCE</scope>
</reference>
<proteinExistence type="predicted"/>
<gene>
    <name evidence="5" type="ORF">METZ01_LOCUS35805</name>
</gene>
<dbReference type="SUPFAM" id="SSF56300">
    <property type="entry name" value="Metallo-dependent phosphatases"/>
    <property type="match status" value="1"/>
</dbReference>
<evidence type="ECO:0000256" key="1">
    <source>
        <dbReference type="ARBA" id="ARBA00022729"/>
    </source>
</evidence>
<keyword evidence="3" id="KW-0812">Transmembrane</keyword>
<keyword evidence="2" id="KW-0378">Hydrolase</keyword>
<keyword evidence="3" id="KW-1133">Transmembrane helix</keyword>
<dbReference type="Pfam" id="PF00149">
    <property type="entry name" value="Metallophos"/>
    <property type="match status" value="1"/>
</dbReference>
<keyword evidence="1" id="KW-0732">Signal</keyword>
<evidence type="ECO:0000259" key="4">
    <source>
        <dbReference type="Pfam" id="PF00149"/>
    </source>
</evidence>
<sequence length="328" mass="37467">MTGTAPIKRILVWWKLILFIIFLGTSCTVGYKLYEKGSDVGCFLLENDIVPVEITQFREDHLQLIAIGDTGTGNEDQFEVAQGMAKVCKESGCDLVLLLGDNFYPDGVNSIEDPQFNTKFEQVYQNLNMPFYAVLGNHDVKQDVLSQLIYSLKSSIWHMPNYEYSFKTVDARFFGLNTNCPFSSERLRKKLNQDDAELEANSEKRPWTIAFGHHSIYSNGTHGDVDLLRRSYWNWFLEGRVDLYLAGHNHNLAHLQSETSTTDYVISGAGGAHYRSASEREKLNKSVALNKYTYNDTGFVWLDITSEKLQIRFHDSSGNVIYEYSKSR</sequence>
<feature type="domain" description="Calcineurin-like phosphoesterase" evidence="4">
    <location>
        <begin position="64"/>
        <end position="251"/>
    </location>
</feature>
<dbReference type="GO" id="GO:0016787">
    <property type="term" value="F:hydrolase activity"/>
    <property type="evidence" value="ECO:0007669"/>
    <property type="project" value="UniProtKB-KW"/>
</dbReference>
<name>A0A381QU93_9ZZZZ</name>
<keyword evidence="3" id="KW-0472">Membrane</keyword>
<dbReference type="InterPro" id="IPR051558">
    <property type="entry name" value="Metallophosphoesterase_PAP"/>
</dbReference>
<dbReference type="Gene3D" id="3.60.21.10">
    <property type="match status" value="1"/>
</dbReference>
<evidence type="ECO:0000256" key="3">
    <source>
        <dbReference type="SAM" id="Phobius"/>
    </source>
</evidence>
<accession>A0A381QU93</accession>
<feature type="transmembrane region" description="Helical" evidence="3">
    <location>
        <begin position="12"/>
        <end position="34"/>
    </location>
</feature>
<organism evidence="5">
    <name type="scientific">marine metagenome</name>
    <dbReference type="NCBI Taxonomy" id="408172"/>
    <lineage>
        <taxon>unclassified sequences</taxon>
        <taxon>metagenomes</taxon>
        <taxon>ecological metagenomes</taxon>
    </lineage>
</organism>
<dbReference type="InterPro" id="IPR004843">
    <property type="entry name" value="Calcineurin-like_PHP"/>
</dbReference>
<evidence type="ECO:0000313" key="5">
    <source>
        <dbReference type="EMBL" id="SUZ82951.1"/>
    </source>
</evidence>